<feature type="transmembrane region" description="Helical" evidence="7">
    <location>
        <begin position="45"/>
        <end position="67"/>
    </location>
</feature>
<accession>A0A964WV92</accession>
<evidence type="ECO:0000256" key="3">
    <source>
        <dbReference type="ARBA" id="ARBA00022692"/>
    </source>
</evidence>
<dbReference type="InterPro" id="IPR017778">
    <property type="entry name" value="ABC_transptr_urea_perm_UrtC"/>
</dbReference>
<dbReference type="InterPro" id="IPR001851">
    <property type="entry name" value="ABC_transp_permease"/>
</dbReference>
<dbReference type="EMBL" id="SPKJ01000096">
    <property type="protein sequence ID" value="MYZ49803.1"/>
    <property type="molecule type" value="Genomic_DNA"/>
</dbReference>
<organism evidence="8 9">
    <name type="scientific">Propylenella binzhouense</name>
    <dbReference type="NCBI Taxonomy" id="2555902"/>
    <lineage>
        <taxon>Bacteria</taxon>
        <taxon>Pseudomonadati</taxon>
        <taxon>Pseudomonadota</taxon>
        <taxon>Alphaproteobacteria</taxon>
        <taxon>Hyphomicrobiales</taxon>
        <taxon>Propylenellaceae</taxon>
        <taxon>Propylenella</taxon>
    </lineage>
</organism>
<evidence type="ECO:0000256" key="5">
    <source>
        <dbReference type="ARBA" id="ARBA00023136"/>
    </source>
</evidence>
<evidence type="ECO:0000256" key="4">
    <source>
        <dbReference type="ARBA" id="ARBA00022989"/>
    </source>
</evidence>
<evidence type="ECO:0000256" key="1">
    <source>
        <dbReference type="ARBA" id="ARBA00004651"/>
    </source>
</evidence>
<feature type="region of interest" description="Disordered" evidence="6">
    <location>
        <begin position="367"/>
        <end position="390"/>
    </location>
</feature>
<dbReference type="Pfam" id="PF02653">
    <property type="entry name" value="BPD_transp_2"/>
    <property type="match status" value="1"/>
</dbReference>
<feature type="transmembrane region" description="Helical" evidence="7">
    <location>
        <begin position="296"/>
        <end position="319"/>
    </location>
</feature>
<feature type="transmembrane region" description="Helical" evidence="7">
    <location>
        <begin position="208"/>
        <end position="228"/>
    </location>
</feature>
<dbReference type="GO" id="GO:0005886">
    <property type="term" value="C:plasma membrane"/>
    <property type="evidence" value="ECO:0007669"/>
    <property type="project" value="UniProtKB-SubCell"/>
</dbReference>
<keyword evidence="9" id="KW-1185">Reference proteome</keyword>
<feature type="transmembrane region" description="Helical" evidence="7">
    <location>
        <begin position="256"/>
        <end position="276"/>
    </location>
</feature>
<dbReference type="GO" id="GO:0015658">
    <property type="term" value="F:branched-chain amino acid transmembrane transporter activity"/>
    <property type="evidence" value="ECO:0007669"/>
    <property type="project" value="InterPro"/>
</dbReference>
<feature type="transmembrane region" description="Helical" evidence="7">
    <location>
        <begin position="331"/>
        <end position="352"/>
    </location>
</feature>
<proteinExistence type="predicted"/>
<dbReference type="PANTHER" id="PTHR30482">
    <property type="entry name" value="HIGH-AFFINITY BRANCHED-CHAIN AMINO ACID TRANSPORT SYSTEM PERMEASE"/>
    <property type="match status" value="1"/>
</dbReference>
<dbReference type="NCBIfam" id="TIGR03408">
    <property type="entry name" value="urea_trans_UrtC"/>
    <property type="match status" value="1"/>
</dbReference>
<evidence type="ECO:0000256" key="2">
    <source>
        <dbReference type="ARBA" id="ARBA00022475"/>
    </source>
</evidence>
<comment type="caution">
    <text evidence="8">The sequence shown here is derived from an EMBL/GenBank/DDBJ whole genome shotgun (WGS) entry which is preliminary data.</text>
</comment>
<dbReference type="AlphaFoldDB" id="A0A964WV92"/>
<dbReference type="CDD" id="cd06581">
    <property type="entry name" value="TM_PBP1_LivM_like"/>
    <property type="match status" value="1"/>
</dbReference>
<gene>
    <name evidence="8" type="primary">urtC</name>
    <name evidence="8" type="ORF">E4O86_19020</name>
</gene>
<feature type="transmembrane region" description="Helical" evidence="7">
    <location>
        <begin position="159"/>
        <end position="177"/>
    </location>
</feature>
<keyword evidence="3 7" id="KW-0812">Transmembrane</keyword>
<evidence type="ECO:0000256" key="6">
    <source>
        <dbReference type="SAM" id="MobiDB-lite"/>
    </source>
</evidence>
<dbReference type="InterPro" id="IPR043428">
    <property type="entry name" value="LivM-like"/>
</dbReference>
<name>A0A964WV92_9HYPH</name>
<reference evidence="8" key="1">
    <citation type="submission" date="2019-03" db="EMBL/GenBank/DDBJ databases">
        <title>Afifella sp. nov., isolated from activated sludge.</title>
        <authorList>
            <person name="Li Q."/>
            <person name="Liu Y."/>
        </authorList>
    </citation>
    <scope>NUCLEOTIDE SEQUENCE</scope>
    <source>
        <strain evidence="8">L72</strain>
    </source>
</reference>
<keyword evidence="2" id="KW-1003">Cell membrane</keyword>
<dbReference type="PANTHER" id="PTHR30482:SF4">
    <property type="entry name" value="SLR1201 PROTEIN"/>
    <property type="match status" value="1"/>
</dbReference>
<protein>
    <submittedName>
        <fullName evidence="8">Urea ABC transporter permease subunit UrtC</fullName>
    </submittedName>
</protein>
<evidence type="ECO:0000313" key="9">
    <source>
        <dbReference type="Proteomes" id="UP000773614"/>
    </source>
</evidence>
<dbReference type="Proteomes" id="UP000773614">
    <property type="component" value="Unassembled WGS sequence"/>
</dbReference>
<evidence type="ECO:0000256" key="7">
    <source>
        <dbReference type="SAM" id="Phobius"/>
    </source>
</evidence>
<feature type="transmembrane region" description="Helical" evidence="7">
    <location>
        <begin position="129"/>
        <end position="152"/>
    </location>
</feature>
<comment type="subcellular location">
    <subcellularLocation>
        <location evidence="1">Cell membrane</location>
        <topology evidence="1">Multi-pass membrane protein</topology>
    </subcellularLocation>
</comment>
<feature type="compositionally biased region" description="Basic and acidic residues" evidence="6">
    <location>
        <begin position="367"/>
        <end position="383"/>
    </location>
</feature>
<feature type="transmembrane region" description="Helical" evidence="7">
    <location>
        <begin position="74"/>
        <end position="93"/>
    </location>
</feature>
<keyword evidence="5 7" id="KW-0472">Membrane</keyword>
<evidence type="ECO:0000313" key="8">
    <source>
        <dbReference type="EMBL" id="MYZ49803.1"/>
    </source>
</evidence>
<keyword evidence="4 7" id="KW-1133">Transmembrane helix</keyword>
<sequence>MARFLLGALDRRATPIALVLLVVAVLVPVAHLGLPASHPLHVPTYIVALVGKYLCYALLAVALNLVWGYCGILSLGHGAFFALGGYAMGMYLMRQIGSRGVYGNPTLPDFMVFLNWKSLPWYWHGFDQFWFAALMVLLVPGLLAFVFGWFAFRSRVTGVYLSIITQALTYALLLAFFRNDMGFGGNNGLTDFKDMLGFNIQSSTTRSALFAASAIALALGVLITSAIVRSKFGKVLIAVRDAESRTRFLGYRVEHVKLFAFVVSACMAGVAGALYVPQVGIINPSEFAPANSIEVVIWTAVGGRATLAGPIVGALLVNGMKTWFTGALPEAWLFVLGGLFVAVTLFLPRGIVGTLAHGWNALAERRRAAAAEGGRDPEPKPSDLEPAPAE</sequence>